<evidence type="ECO:0000256" key="2">
    <source>
        <dbReference type="ARBA" id="ARBA00009677"/>
    </source>
</evidence>
<reference evidence="8 9" key="1">
    <citation type="submission" date="2019-02" db="EMBL/GenBank/DDBJ databases">
        <title>Prokaryotic population dynamics and viral predation in marine succession experiment using metagenomics: the confinement effect.</title>
        <authorList>
            <person name="Haro-Moreno J.M."/>
            <person name="Rodriguez-Valera F."/>
            <person name="Lopez-Perez M."/>
        </authorList>
    </citation>
    <scope>NUCLEOTIDE SEQUENCE [LARGE SCALE GENOMIC DNA]</scope>
    <source>
        <strain evidence="8">MED-G157</strain>
    </source>
</reference>
<sequence length="779" mass="81777">MSFYTSLTGLKAATTELSITSNNIANVGTSGFKKSRASFGDIFATSPLQKATSVVGQGVSLKEVRQEFSQGNVEFSSNTLDLAISGEGFFPLKSADGLTDIYTRNGSFVLDEQFSVINSSGQALLAAAVDSSGKADLSKLNKLQIPTTTAGEALQTSLVDLSLNLPSDAEVIDTEFNRNNPNTYNKSTALSVYDSGGNSYLATIYYVKTANATANSPFNKWQTYVFVGDDAVSAALQQATDENSELRYVNKYGELKPRSEVEDLLVNRKTQKFALDDLTDIRTSVPATVTGGDLPAVVDLSSDQGFNFTSDNVPGTSSAFTTAQLQNFMQVDIDDSGNPVTVDLSGLAGQGAITGVQIADTIQDQLNTKFGDERYFDLTTTSNQTFRVTDGTTTANIDLSNVVSAGASNKSQVTVAEMITGIQADLNAASNNFVVVSYDYATRSFKFVPADIAKTVQLSTASGSNALFGLGVTPLSVDSATYSYGTSNGQQTTVTPNGALIRPTAQQRFGISVVYDGAQEKFSIQSGSTGDQSEIEVNFNFGGSVRTPQAAFLGFEATDAANSVYTVGQSTDAVRGIASLPAITSGSSIAVNVNNQFSVDASNNTFVVSVDDVKGTLSLPISSAYTLDSFIDSLEKGINQLASEAGSSVSGVDVQYDAGTNGLVFTTGTKGSDSFIKVSGSATWGLANIEAGRGTTTTWIKPTQSADTVNGVAVQKYIDEFGNETASADGFTTLPEWSPIYLDKGELTFNTSGNLVSPSEGAKLDTVFLSGGRGALNLT</sequence>
<dbReference type="Pfam" id="PF22692">
    <property type="entry name" value="LlgE_F_G_D1"/>
    <property type="match status" value="1"/>
</dbReference>
<accession>A0A520S101</accession>
<dbReference type="PANTHER" id="PTHR30435:SF1">
    <property type="entry name" value="FLAGELLAR HOOK PROTEIN FLGE"/>
    <property type="match status" value="1"/>
</dbReference>
<proteinExistence type="inferred from homology"/>
<comment type="similarity">
    <text evidence="2 4">Belongs to the flagella basal body rod proteins family.</text>
</comment>
<dbReference type="GO" id="GO:0009424">
    <property type="term" value="C:bacterial-type flagellum hook"/>
    <property type="evidence" value="ECO:0007669"/>
    <property type="project" value="TreeGrafter"/>
</dbReference>
<evidence type="ECO:0000256" key="4">
    <source>
        <dbReference type="RuleBase" id="RU362116"/>
    </source>
</evidence>
<comment type="caution">
    <text evidence="8">The sequence shown here is derived from an EMBL/GenBank/DDBJ whole genome shotgun (WGS) entry which is preliminary data.</text>
</comment>
<keyword evidence="8" id="KW-0282">Flagellum</keyword>
<dbReference type="EMBL" id="SHAG01000017">
    <property type="protein sequence ID" value="RZO76152.1"/>
    <property type="molecule type" value="Genomic_DNA"/>
</dbReference>
<evidence type="ECO:0000259" key="5">
    <source>
        <dbReference type="Pfam" id="PF00460"/>
    </source>
</evidence>
<feature type="non-terminal residue" evidence="8">
    <location>
        <position position="779"/>
    </location>
</feature>
<keyword evidence="8" id="KW-0969">Cilium</keyword>
<dbReference type="InterPro" id="IPR037058">
    <property type="entry name" value="Falgellar_hook_FlgE_sf"/>
</dbReference>
<dbReference type="InterPro" id="IPR020013">
    <property type="entry name" value="Flagellar_FlgE/F/G"/>
</dbReference>
<dbReference type="GO" id="GO:0009425">
    <property type="term" value="C:bacterial-type flagellum basal body"/>
    <property type="evidence" value="ECO:0007669"/>
    <property type="project" value="UniProtKB-SubCell"/>
</dbReference>
<dbReference type="Pfam" id="PF00460">
    <property type="entry name" value="Flg_bb_rod"/>
    <property type="match status" value="1"/>
</dbReference>
<dbReference type="InterPro" id="IPR037925">
    <property type="entry name" value="FlgE/F/G-like"/>
</dbReference>
<name>A0A520S101_9GAMM</name>
<dbReference type="Gene3D" id="2.60.98.20">
    <property type="entry name" value="Flagellar hook protein FlgE"/>
    <property type="match status" value="1"/>
</dbReference>
<evidence type="ECO:0000259" key="6">
    <source>
        <dbReference type="Pfam" id="PF07559"/>
    </source>
</evidence>
<protein>
    <recommendedName>
        <fullName evidence="4">Flagellar hook protein FlgE</fullName>
    </recommendedName>
</protein>
<dbReference type="GO" id="GO:0071978">
    <property type="term" value="P:bacterial-type flagellum-dependent swarming motility"/>
    <property type="evidence" value="ECO:0007669"/>
    <property type="project" value="TreeGrafter"/>
</dbReference>
<comment type="subcellular location">
    <subcellularLocation>
        <location evidence="1 4">Bacterial flagellum basal body</location>
    </subcellularLocation>
</comment>
<dbReference type="GO" id="GO:0005829">
    <property type="term" value="C:cytosol"/>
    <property type="evidence" value="ECO:0007669"/>
    <property type="project" value="TreeGrafter"/>
</dbReference>
<dbReference type="InterPro" id="IPR053967">
    <property type="entry name" value="LlgE_F_G-like_D1"/>
</dbReference>
<feature type="domain" description="Flagellar basal body rod protein N-terminal" evidence="5">
    <location>
        <begin position="3"/>
        <end position="33"/>
    </location>
</feature>
<evidence type="ECO:0000259" key="7">
    <source>
        <dbReference type="Pfam" id="PF22692"/>
    </source>
</evidence>
<dbReference type="InterPro" id="IPR001444">
    <property type="entry name" value="Flag_bb_rod_N"/>
</dbReference>
<evidence type="ECO:0000313" key="9">
    <source>
        <dbReference type="Proteomes" id="UP000316199"/>
    </source>
</evidence>
<dbReference type="NCBIfam" id="TIGR03506">
    <property type="entry name" value="FlgEFG_subfam"/>
    <property type="match status" value="1"/>
</dbReference>
<keyword evidence="3 4" id="KW-0975">Bacterial flagellum</keyword>
<dbReference type="SUPFAM" id="SSF117143">
    <property type="entry name" value="Flagellar hook protein flgE"/>
    <property type="match status" value="1"/>
</dbReference>
<dbReference type="PANTHER" id="PTHR30435">
    <property type="entry name" value="FLAGELLAR PROTEIN"/>
    <property type="match status" value="1"/>
</dbReference>
<keyword evidence="8" id="KW-0966">Cell projection</keyword>
<feature type="domain" description="Flagellar hook protein FlgE D2" evidence="6">
    <location>
        <begin position="164"/>
        <end position="325"/>
    </location>
</feature>
<dbReference type="Pfam" id="PF07559">
    <property type="entry name" value="FlgE_D2"/>
    <property type="match status" value="1"/>
</dbReference>
<evidence type="ECO:0000313" key="8">
    <source>
        <dbReference type="EMBL" id="RZO76152.1"/>
    </source>
</evidence>
<evidence type="ECO:0000256" key="3">
    <source>
        <dbReference type="ARBA" id="ARBA00023143"/>
    </source>
</evidence>
<dbReference type="Proteomes" id="UP000316199">
    <property type="component" value="Unassembled WGS sequence"/>
</dbReference>
<dbReference type="AlphaFoldDB" id="A0A520S101"/>
<dbReference type="InterPro" id="IPR011491">
    <property type="entry name" value="FlgE_D2"/>
</dbReference>
<evidence type="ECO:0000256" key="1">
    <source>
        <dbReference type="ARBA" id="ARBA00004117"/>
    </source>
</evidence>
<organism evidence="8 9">
    <name type="scientific">OM182 bacterium</name>
    <dbReference type="NCBI Taxonomy" id="2510334"/>
    <lineage>
        <taxon>Bacteria</taxon>
        <taxon>Pseudomonadati</taxon>
        <taxon>Pseudomonadota</taxon>
        <taxon>Gammaproteobacteria</taxon>
        <taxon>OMG group</taxon>
        <taxon>OM182 clade</taxon>
    </lineage>
</organism>
<feature type="domain" description="Flagellar hook protein FlgE/F/G-like D1" evidence="7">
    <location>
        <begin position="83"/>
        <end position="148"/>
    </location>
</feature>
<comment type="function">
    <text evidence="4">A flexible structure which links the flagellar filament to the drive apparatus in the basal body.</text>
</comment>
<gene>
    <name evidence="8" type="ORF">EVA68_05235</name>
</gene>